<name>A0A9W4UNU3_9PLEO</name>
<dbReference type="InterPro" id="IPR015904">
    <property type="entry name" value="Sulphide_quinone_reductase"/>
</dbReference>
<proteinExistence type="predicted"/>
<dbReference type="InterPro" id="IPR036188">
    <property type="entry name" value="FAD/NAD-bd_sf"/>
</dbReference>
<reference evidence="1" key="1">
    <citation type="submission" date="2023-01" db="EMBL/GenBank/DDBJ databases">
        <authorList>
            <person name="Van Ghelder C."/>
            <person name="Rancurel C."/>
        </authorList>
    </citation>
    <scope>NUCLEOTIDE SEQUENCE</scope>
    <source>
        <strain evidence="1">CNCM I-4278</strain>
    </source>
</reference>
<dbReference type="FunFam" id="3.50.50.60:FF:000203">
    <property type="entry name" value="Related to sulfide:quinone oxidoreductase, mitochondrial"/>
    <property type="match status" value="1"/>
</dbReference>
<gene>
    <name evidence="1" type="ORF">PDIGIT_LOCUS12261</name>
</gene>
<comment type="caution">
    <text evidence="1">The sequence shown here is derived from an EMBL/GenBank/DDBJ whole genome shotgun (WGS) entry which is preliminary data.</text>
</comment>
<accession>A0A9W4UNU3</accession>
<dbReference type="GO" id="GO:0070224">
    <property type="term" value="F:sulfide:quinone oxidoreductase activity"/>
    <property type="evidence" value="ECO:0007669"/>
    <property type="project" value="TreeGrafter"/>
</dbReference>
<organism evidence="1 2">
    <name type="scientific">Periconia digitata</name>
    <dbReference type="NCBI Taxonomy" id="1303443"/>
    <lineage>
        <taxon>Eukaryota</taxon>
        <taxon>Fungi</taxon>
        <taxon>Dikarya</taxon>
        <taxon>Ascomycota</taxon>
        <taxon>Pezizomycotina</taxon>
        <taxon>Dothideomycetes</taxon>
        <taxon>Pleosporomycetidae</taxon>
        <taxon>Pleosporales</taxon>
        <taxon>Massarineae</taxon>
        <taxon>Periconiaceae</taxon>
        <taxon>Periconia</taxon>
    </lineage>
</organism>
<dbReference type="EMBL" id="CAOQHR010000009">
    <property type="protein sequence ID" value="CAI6339114.1"/>
    <property type="molecule type" value="Genomic_DNA"/>
</dbReference>
<keyword evidence="2" id="KW-1185">Reference proteome</keyword>
<dbReference type="Gene3D" id="3.50.50.60">
    <property type="entry name" value="FAD/NAD(P)-binding domain"/>
    <property type="match status" value="2"/>
</dbReference>
<dbReference type="GO" id="GO:0071949">
    <property type="term" value="F:FAD binding"/>
    <property type="evidence" value="ECO:0007669"/>
    <property type="project" value="TreeGrafter"/>
</dbReference>
<dbReference type="PANTHER" id="PTHR10632">
    <property type="entry name" value="SULFIDE:QUINONE OXIDOREDUCTASE"/>
    <property type="match status" value="1"/>
</dbReference>
<evidence type="ECO:0000313" key="1">
    <source>
        <dbReference type="EMBL" id="CAI6339114.1"/>
    </source>
</evidence>
<evidence type="ECO:0000313" key="2">
    <source>
        <dbReference type="Proteomes" id="UP001152607"/>
    </source>
</evidence>
<dbReference type="Proteomes" id="UP001152607">
    <property type="component" value="Unassembled WGS sequence"/>
</dbReference>
<dbReference type="SUPFAM" id="SSF51905">
    <property type="entry name" value="FAD/NAD(P)-binding domain"/>
    <property type="match status" value="2"/>
</dbReference>
<dbReference type="GO" id="GO:0005739">
    <property type="term" value="C:mitochondrion"/>
    <property type="evidence" value="ECO:0007669"/>
    <property type="project" value="TreeGrafter"/>
</dbReference>
<sequence length="462" mass="50988">MPIHHQVSPRSLRHPKFTALIKRSVARTPICFASRSLASATSAPPVSTISRNHKIVIVGGGSAGITVTNQLLRTGRFFPKDIALVDPAAWHHYQPGWTLVGGGLKNKTDMRRSLPDMVDSRVRLYSDSVREFKPEMNTIALSDRGEIGYEHLIVCPGIKVDFDSIPGLHDALVDPQAPVSSIYSYDTCDKTAHLIAGFKKGNAIFTHPTGTVKCAGAPQKIMWMALDRWKRSGLYNPDSPSSSPIQIVYATGMSVMFGVPKYSKVLEELRQKRGVQSLFQHDLVAIEGNTALLAMADGGTVVRRHFDLLHAVPKMGPHDFVKNSTLADDAGFVEVYPDTLQHKRFSNIWSCGDAAGLPTSKTAAAITIQAPVIVSNVLSCIQGREITSTYNGYTSCPLITEHGKVMLAEFVYGGEPHETFGRFVDQAKPNRVFYRMKKDFFPWVYFAAMIKGRWAGPRGWKM</sequence>
<dbReference type="AlphaFoldDB" id="A0A9W4UNU3"/>
<protein>
    <submittedName>
        <fullName evidence="1">Uncharacterized protein</fullName>
    </submittedName>
</protein>
<dbReference type="PANTHER" id="PTHR10632:SF2">
    <property type="entry name" value="SULFIDE:QUINONE OXIDOREDUCTASE, MITOCHONDRIAL"/>
    <property type="match status" value="1"/>
</dbReference>
<dbReference type="GO" id="GO:0070221">
    <property type="term" value="P:sulfide oxidation, using sulfide:quinone oxidoreductase"/>
    <property type="evidence" value="ECO:0007669"/>
    <property type="project" value="TreeGrafter"/>
</dbReference>
<dbReference type="OrthoDB" id="5376590at2759"/>